<proteinExistence type="predicted"/>
<comment type="subcellular location">
    <subcellularLocation>
        <location evidence="1">Secreted</location>
    </subcellularLocation>
</comment>
<feature type="non-terminal residue" evidence="5">
    <location>
        <position position="108"/>
    </location>
</feature>
<dbReference type="AlphaFoldDB" id="E9GDW7"/>
<dbReference type="InParanoid" id="E9GDW7"/>
<dbReference type="KEGG" id="dpx:DAPPUDRAFT_35046"/>
<evidence type="ECO:0000256" key="2">
    <source>
        <dbReference type="ARBA" id="ARBA00022525"/>
    </source>
</evidence>
<protein>
    <submittedName>
        <fullName evidence="5">C1q and tumor necrosis factor-related protein 3 variant</fullName>
    </submittedName>
</protein>
<dbReference type="HOGENOM" id="CLU_068539_1_1_1"/>
<dbReference type="PANTHER" id="PTHR22923:SF62">
    <property type="entry name" value="CVP18"/>
    <property type="match status" value="1"/>
</dbReference>
<feature type="non-terminal residue" evidence="5">
    <location>
        <position position="1"/>
    </location>
</feature>
<reference evidence="5 6" key="1">
    <citation type="journal article" date="2011" name="Science">
        <title>The ecoresponsive genome of Daphnia pulex.</title>
        <authorList>
            <person name="Colbourne J.K."/>
            <person name="Pfrender M.E."/>
            <person name="Gilbert D."/>
            <person name="Thomas W.K."/>
            <person name="Tucker A."/>
            <person name="Oakley T.H."/>
            <person name="Tokishita S."/>
            <person name="Aerts A."/>
            <person name="Arnold G.J."/>
            <person name="Basu M.K."/>
            <person name="Bauer D.J."/>
            <person name="Caceres C.E."/>
            <person name="Carmel L."/>
            <person name="Casola C."/>
            <person name="Choi J.H."/>
            <person name="Detter J.C."/>
            <person name="Dong Q."/>
            <person name="Dusheyko S."/>
            <person name="Eads B.D."/>
            <person name="Frohlich T."/>
            <person name="Geiler-Samerotte K.A."/>
            <person name="Gerlach D."/>
            <person name="Hatcher P."/>
            <person name="Jogdeo S."/>
            <person name="Krijgsveld J."/>
            <person name="Kriventseva E.V."/>
            <person name="Kultz D."/>
            <person name="Laforsch C."/>
            <person name="Lindquist E."/>
            <person name="Lopez J."/>
            <person name="Manak J.R."/>
            <person name="Muller J."/>
            <person name="Pangilinan J."/>
            <person name="Patwardhan R.P."/>
            <person name="Pitluck S."/>
            <person name="Pritham E.J."/>
            <person name="Rechtsteiner A."/>
            <person name="Rho M."/>
            <person name="Rogozin I.B."/>
            <person name="Sakarya O."/>
            <person name="Salamov A."/>
            <person name="Schaack S."/>
            <person name="Shapiro H."/>
            <person name="Shiga Y."/>
            <person name="Skalitzky C."/>
            <person name="Smith Z."/>
            <person name="Souvorov A."/>
            <person name="Sung W."/>
            <person name="Tang Z."/>
            <person name="Tsuchiya D."/>
            <person name="Tu H."/>
            <person name="Vos H."/>
            <person name="Wang M."/>
            <person name="Wolf Y.I."/>
            <person name="Yamagata H."/>
            <person name="Yamada T."/>
            <person name="Ye Y."/>
            <person name="Shaw J.R."/>
            <person name="Andrews J."/>
            <person name="Crease T.J."/>
            <person name="Tang H."/>
            <person name="Lucas S.M."/>
            <person name="Robertson H.M."/>
            <person name="Bork P."/>
            <person name="Koonin E.V."/>
            <person name="Zdobnov E.M."/>
            <person name="Grigoriev I.V."/>
            <person name="Lynch M."/>
            <person name="Boore J.L."/>
        </authorList>
    </citation>
    <scope>NUCLEOTIDE SEQUENCE [LARGE SCALE GENOMIC DNA]</scope>
</reference>
<dbReference type="Pfam" id="PF00386">
    <property type="entry name" value="C1q"/>
    <property type="match status" value="1"/>
</dbReference>
<dbReference type="eggNOG" id="ENOG502QSK2">
    <property type="taxonomic scope" value="Eukaryota"/>
</dbReference>
<keyword evidence="3" id="KW-0732">Signal</keyword>
<accession>E9GDW7</accession>
<dbReference type="OrthoDB" id="6368610at2759"/>
<name>E9GDW7_DAPPU</name>
<dbReference type="PROSITE" id="PS50871">
    <property type="entry name" value="C1Q"/>
    <property type="match status" value="1"/>
</dbReference>
<keyword evidence="6" id="KW-1185">Reference proteome</keyword>
<sequence>VPFESTKTNVGGAFDTATGEFTAPAAGKYFFAFSCLSSGADVPTRVDLEVNSAPVAQTYGDIDAQTLTVHATLQLSKDDKVRMFLVEGSVREDGVQFTNFAGWLIEED</sequence>
<evidence type="ECO:0000256" key="1">
    <source>
        <dbReference type="ARBA" id="ARBA00004613"/>
    </source>
</evidence>
<dbReference type="PANTHER" id="PTHR22923">
    <property type="entry name" value="CEREBELLIN-RELATED"/>
    <property type="match status" value="1"/>
</dbReference>
<dbReference type="Proteomes" id="UP000000305">
    <property type="component" value="Unassembled WGS sequence"/>
</dbReference>
<dbReference type="EMBL" id="GL732540">
    <property type="protein sequence ID" value="EFX82158.1"/>
    <property type="molecule type" value="Genomic_DNA"/>
</dbReference>
<dbReference type="Gene3D" id="2.60.120.40">
    <property type="match status" value="1"/>
</dbReference>
<dbReference type="SUPFAM" id="SSF49842">
    <property type="entry name" value="TNF-like"/>
    <property type="match status" value="1"/>
</dbReference>
<gene>
    <name evidence="5" type="ORF">DAPPUDRAFT_35046</name>
</gene>
<feature type="domain" description="C1q" evidence="4">
    <location>
        <begin position="1"/>
        <end position="108"/>
    </location>
</feature>
<evidence type="ECO:0000259" key="4">
    <source>
        <dbReference type="PROSITE" id="PS50871"/>
    </source>
</evidence>
<dbReference type="InterPro" id="IPR050822">
    <property type="entry name" value="Cerebellin_Synaptic_Org"/>
</dbReference>
<organism evidence="5 6">
    <name type="scientific">Daphnia pulex</name>
    <name type="common">Water flea</name>
    <dbReference type="NCBI Taxonomy" id="6669"/>
    <lineage>
        <taxon>Eukaryota</taxon>
        <taxon>Metazoa</taxon>
        <taxon>Ecdysozoa</taxon>
        <taxon>Arthropoda</taxon>
        <taxon>Crustacea</taxon>
        <taxon>Branchiopoda</taxon>
        <taxon>Diplostraca</taxon>
        <taxon>Cladocera</taxon>
        <taxon>Anomopoda</taxon>
        <taxon>Daphniidae</taxon>
        <taxon>Daphnia</taxon>
    </lineage>
</organism>
<keyword evidence="2" id="KW-0964">Secreted</keyword>
<evidence type="ECO:0000313" key="5">
    <source>
        <dbReference type="EMBL" id="EFX82158.1"/>
    </source>
</evidence>
<evidence type="ECO:0000256" key="3">
    <source>
        <dbReference type="ARBA" id="ARBA00022729"/>
    </source>
</evidence>
<dbReference type="InterPro" id="IPR008983">
    <property type="entry name" value="Tumour_necrosis_fac-like_dom"/>
</dbReference>
<evidence type="ECO:0000313" key="6">
    <source>
        <dbReference type="Proteomes" id="UP000000305"/>
    </source>
</evidence>
<dbReference type="GO" id="GO:0005615">
    <property type="term" value="C:extracellular space"/>
    <property type="evidence" value="ECO:0000318"/>
    <property type="project" value="GO_Central"/>
</dbReference>
<dbReference type="InterPro" id="IPR001073">
    <property type="entry name" value="C1q_dom"/>
</dbReference>